<sequence>MQEPGNISTKYIQISLAISGMCISDYAQMDLVRSECQGDNIHCGQSFLLHTTCHRRCACNGSYYS</sequence>
<dbReference type="Gramene" id="Bo2g095320.1">
    <property type="protein sequence ID" value="Bo2g095320.1"/>
    <property type="gene ID" value="Bo2g095320"/>
</dbReference>
<keyword evidence="2" id="KW-1185">Reference proteome</keyword>
<evidence type="ECO:0000313" key="2">
    <source>
        <dbReference type="Proteomes" id="UP000032141"/>
    </source>
</evidence>
<name>A0A0D3ARQ5_BRAOL</name>
<dbReference type="EnsemblPlants" id="Bo2g095320.1">
    <property type="protein sequence ID" value="Bo2g095320.1"/>
    <property type="gene ID" value="Bo2g095320"/>
</dbReference>
<dbReference type="AlphaFoldDB" id="A0A0D3ARQ5"/>
<dbReference type="Proteomes" id="UP000032141">
    <property type="component" value="Chromosome C2"/>
</dbReference>
<reference evidence="1" key="2">
    <citation type="submission" date="2015-03" db="UniProtKB">
        <authorList>
            <consortium name="EnsemblPlants"/>
        </authorList>
    </citation>
    <scope>IDENTIFICATION</scope>
</reference>
<reference evidence="1 2" key="1">
    <citation type="journal article" date="2014" name="Genome Biol.">
        <title>Transcriptome and methylome profiling reveals relics of genome dominance in the mesopolyploid Brassica oleracea.</title>
        <authorList>
            <person name="Parkin I.A."/>
            <person name="Koh C."/>
            <person name="Tang H."/>
            <person name="Robinson S.J."/>
            <person name="Kagale S."/>
            <person name="Clarke W.E."/>
            <person name="Town C.D."/>
            <person name="Nixon J."/>
            <person name="Krishnakumar V."/>
            <person name="Bidwell S.L."/>
            <person name="Denoeud F."/>
            <person name="Belcram H."/>
            <person name="Links M.G."/>
            <person name="Just J."/>
            <person name="Clarke C."/>
            <person name="Bender T."/>
            <person name="Huebert T."/>
            <person name="Mason A.S."/>
            <person name="Pires J.C."/>
            <person name="Barker G."/>
            <person name="Moore J."/>
            <person name="Walley P.G."/>
            <person name="Manoli S."/>
            <person name="Batley J."/>
            <person name="Edwards D."/>
            <person name="Nelson M.N."/>
            <person name="Wang X."/>
            <person name="Paterson A.H."/>
            <person name="King G."/>
            <person name="Bancroft I."/>
            <person name="Chalhoub B."/>
            <person name="Sharpe A.G."/>
        </authorList>
    </citation>
    <scope>NUCLEOTIDE SEQUENCE</scope>
    <source>
        <strain evidence="1 2">cv. TO1000</strain>
    </source>
</reference>
<organism evidence="1 2">
    <name type="scientific">Brassica oleracea var. oleracea</name>
    <dbReference type="NCBI Taxonomy" id="109376"/>
    <lineage>
        <taxon>Eukaryota</taxon>
        <taxon>Viridiplantae</taxon>
        <taxon>Streptophyta</taxon>
        <taxon>Embryophyta</taxon>
        <taxon>Tracheophyta</taxon>
        <taxon>Spermatophyta</taxon>
        <taxon>Magnoliopsida</taxon>
        <taxon>eudicotyledons</taxon>
        <taxon>Gunneridae</taxon>
        <taxon>Pentapetalae</taxon>
        <taxon>rosids</taxon>
        <taxon>malvids</taxon>
        <taxon>Brassicales</taxon>
        <taxon>Brassicaceae</taxon>
        <taxon>Brassiceae</taxon>
        <taxon>Brassica</taxon>
    </lineage>
</organism>
<proteinExistence type="predicted"/>
<dbReference type="HOGENOM" id="CLU_2852760_0_0_1"/>
<evidence type="ECO:0000313" key="1">
    <source>
        <dbReference type="EnsemblPlants" id="Bo2g095320.1"/>
    </source>
</evidence>
<protein>
    <submittedName>
        <fullName evidence="1">Uncharacterized protein</fullName>
    </submittedName>
</protein>
<accession>A0A0D3ARQ5</accession>